<name>A0AAD9SIN6_PHOAM</name>
<feature type="compositionally biased region" description="Polar residues" evidence="1">
    <location>
        <begin position="71"/>
        <end position="81"/>
    </location>
</feature>
<dbReference type="EMBL" id="JAUJFL010000002">
    <property type="protein sequence ID" value="KAK2609857.1"/>
    <property type="molecule type" value="Genomic_DNA"/>
</dbReference>
<proteinExistence type="predicted"/>
<dbReference type="AlphaFoldDB" id="A0AAD9SIN6"/>
<organism evidence="2 3">
    <name type="scientific">Phomopsis amygdali</name>
    <name type="common">Fusicoccum amygdali</name>
    <dbReference type="NCBI Taxonomy" id="1214568"/>
    <lineage>
        <taxon>Eukaryota</taxon>
        <taxon>Fungi</taxon>
        <taxon>Dikarya</taxon>
        <taxon>Ascomycota</taxon>
        <taxon>Pezizomycotina</taxon>
        <taxon>Sordariomycetes</taxon>
        <taxon>Sordariomycetidae</taxon>
        <taxon>Diaporthales</taxon>
        <taxon>Diaporthaceae</taxon>
        <taxon>Diaporthe</taxon>
    </lineage>
</organism>
<comment type="caution">
    <text evidence="2">The sequence shown here is derived from an EMBL/GenBank/DDBJ whole genome shotgun (WGS) entry which is preliminary data.</text>
</comment>
<evidence type="ECO:0000313" key="2">
    <source>
        <dbReference type="EMBL" id="KAK2609857.1"/>
    </source>
</evidence>
<accession>A0AAD9SIN6</accession>
<reference evidence="2" key="1">
    <citation type="submission" date="2023-06" db="EMBL/GenBank/DDBJ databases">
        <authorList>
            <person name="Noh H."/>
        </authorList>
    </citation>
    <scope>NUCLEOTIDE SEQUENCE</scope>
    <source>
        <strain evidence="2">DUCC20226</strain>
    </source>
</reference>
<sequence length="117" mass="12474">MDFPKRKKRIGGPASMTRSPSHFVVMGPGQQIPTSSVTADLNNVVGVPCSEKIGRAPPKISAPVPKGRLETQISGASTNGNYKKLGKQFGHTSPRGNDAPFDSQSHSSSLTSPLRRY</sequence>
<evidence type="ECO:0000313" key="3">
    <source>
        <dbReference type="Proteomes" id="UP001265746"/>
    </source>
</evidence>
<feature type="compositionally biased region" description="Basic residues" evidence="1">
    <location>
        <begin position="1"/>
        <end position="10"/>
    </location>
</feature>
<dbReference type="Proteomes" id="UP001265746">
    <property type="component" value="Unassembled WGS sequence"/>
</dbReference>
<keyword evidence="3" id="KW-1185">Reference proteome</keyword>
<gene>
    <name evidence="2" type="ORF">N8I77_003334</name>
</gene>
<feature type="region of interest" description="Disordered" evidence="1">
    <location>
        <begin position="1"/>
        <end position="29"/>
    </location>
</feature>
<feature type="region of interest" description="Disordered" evidence="1">
    <location>
        <begin position="51"/>
        <end position="117"/>
    </location>
</feature>
<evidence type="ECO:0000256" key="1">
    <source>
        <dbReference type="SAM" id="MobiDB-lite"/>
    </source>
</evidence>
<feature type="compositionally biased region" description="Low complexity" evidence="1">
    <location>
        <begin position="103"/>
        <end position="117"/>
    </location>
</feature>
<protein>
    <submittedName>
        <fullName evidence="2">Uncharacterized protein</fullName>
    </submittedName>
</protein>